<dbReference type="HOGENOM" id="CLU_023633_0_0_1"/>
<accession>A0A0C3CS60</accession>
<gene>
    <name evidence="1" type="ORF">M413DRAFT_440300</name>
</gene>
<evidence type="ECO:0008006" key="3">
    <source>
        <dbReference type="Google" id="ProtNLM"/>
    </source>
</evidence>
<organism evidence="1 2">
    <name type="scientific">Hebeloma cylindrosporum</name>
    <dbReference type="NCBI Taxonomy" id="76867"/>
    <lineage>
        <taxon>Eukaryota</taxon>
        <taxon>Fungi</taxon>
        <taxon>Dikarya</taxon>
        <taxon>Basidiomycota</taxon>
        <taxon>Agaricomycotina</taxon>
        <taxon>Agaricomycetes</taxon>
        <taxon>Agaricomycetidae</taxon>
        <taxon>Agaricales</taxon>
        <taxon>Agaricineae</taxon>
        <taxon>Hymenogastraceae</taxon>
        <taxon>Hebeloma</taxon>
    </lineage>
</organism>
<evidence type="ECO:0000313" key="2">
    <source>
        <dbReference type="Proteomes" id="UP000053424"/>
    </source>
</evidence>
<dbReference type="Proteomes" id="UP000053424">
    <property type="component" value="Unassembled WGS sequence"/>
</dbReference>
<reference evidence="2" key="2">
    <citation type="submission" date="2015-01" db="EMBL/GenBank/DDBJ databases">
        <title>Evolutionary Origins and Diversification of the Mycorrhizal Mutualists.</title>
        <authorList>
            <consortium name="DOE Joint Genome Institute"/>
            <consortium name="Mycorrhizal Genomics Consortium"/>
            <person name="Kohler A."/>
            <person name="Kuo A."/>
            <person name="Nagy L.G."/>
            <person name="Floudas D."/>
            <person name="Copeland A."/>
            <person name="Barry K.W."/>
            <person name="Cichocki N."/>
            <person name="Veneault-Fourrey C."/>
            <person name="LaButti K."/>
            <person name="Lindquist E.A."/>
            <person name="Lipzen A."/>
            <person name="Lundell T."/>
            <person name="Morin E."/>
            <person name="Murat C."/>
            <person name="Riley R."/>
            <person name="Ohm R."/>
            <person name="Sun H."/>
            <person name="Tunlid A."/>
            <person name="Henrissat B."/>
            <person name="Grigoriev I.V."/>
            <person name="Hibbett D.S."/>
            <person name="Martin F."/>
        </authorList>
    </citation>
    <scope>NUCLEOTIDE SEQUENCE [LARGE SCALE GENOMIC DNA]</scope>
    <source>
        <strain evidence="2">h7</strain>
    </source>
</reference>
<protein>
    <recommendedName>
        <fullName evidence="3">F-box domain-containing protein</fullName>
    </recommendedName>
</protein>
<proteinExistence type="predicted"/>
<sequence>MQPNKPGKSTEDTDLETTLHQEFLRVHKAILSPFRRLPNEIIGEIICHFSQSCAPRDPYKEIRMALGFWDNDDWPVVPSHVCLSWRAIALSLRHLWAHIVIDTCVWELKRPPKRFVHSFKTILSRSAGAPLAISICHQAPIQDFDPILDILMSHADKWETLHITSYRSLLKSFQRVKENLPILRRVYLSLSDDENGSGAPIDLFEIAPRLRMVHIHGPKVEDVLLPLSQIKHYATRSEHSNSAGDVLISNSPLADLRMANLTLNDLLKYWPARTLDDLKYLHLDFDAPPDDAEDLVGDNMLNSLTLPSICSIKITNYPDAILSPLTALISRSLLPGTCLWKLEFSTYHLREFAGEELTALFQLTPCLMSLSMYLPSSYVLSWLIHRPDSDVPALLPNLQHLYFFVATDALDGTEYELRQIAQTRCEIQDPKTSNNHAPYGQVRRLQDFRIVFPMTSLCHDGLELLEEKGSYFSNRESVARIESLKDWTGVINSLPNFFYYNQQTPPKMIKLRRALELARFFTAIESVCVEYVRELYQSDIHHLMYHLYKLSPSDLPGENIYHFRKRAKAMLDNWSSLLRNDVKNRNWAFQGQNSIYYICNDHWIRDLPDDEILEWMIYGQNFYSLKYSKVWYDMLVSLTVLD</sequence>
<name>A0A0C3CS60_HEBCY</name>
<evidence type="ECO:0000313" key="1">
    <source>
        <dbReference type="EMBL" id="KIM46711.1"/>
    </source>
</evidence>
<dbReference type="AlphaFoldDB" id="A0A0C3CS60"/>
<reference evidence="1 2" key="1">
    <citation type="submission" date="2014-04" db="EMBL/GenBank/DDBJ databases">
        <authorList>
            <consortium name="DOE Joint Genome Institute"/>
            <person name="Kuo A."/>
            <person name="Gay G."/>
            <person name="Dore J."/>
            <person name="Kohler A."/>
            <person name="Nagy L.G."/>
            <person name="Floudas D."/>
            <person name="Copeland A."/>
            <person name="Barry K.W."/>
            <person name="Cichocki N."/>
            <person name="Veneault-Fourrey C."/>
            <person name="LaButti K."/>
            <person name="Lindquist E.A."/>
            <person name="Lipzen A."/>
            <person name="Lundell T."/>
            <person name="Morin E."/>
            <person name="Murat C."/>
            <person name="Sun H."/>
            <person name="Tunlid A."/>
            <person name="Henrissat B."/>
            <person name="Grigoriev I.V."/>
            <person name="Hibbett D.S."/>
            <person name="Martin F."/>
            <person name="Nordberg H.P."/>
            <person name="Cantor M.N."/>
            <person name="Hua S.X."/>
        </authorList>
    </citation>
    <scope>NUCLEOTIDE SEQUENCE [LARGE SCALE GENOMIC DNA]</scope>
    <source>
        <strain evidence="2">h7</strain>
    </source>
</reference>
<dbReference type="EMBL" id="KN831770">
    <property type="protein sequence ID" value="KIM46711.1"/>
    <property type="molecule type" value="Genomic_DNA"/>
</dbReference>
<dbReference type="OrthoDB" id="3365698at2759"/>
<keyword evidence="2" id="KW-1185">Reference proteome</keyword>